<dbReference type="GeneID" id="64661915"/>
<feature type="compositionally biased region" description="Polar residues" evidence="2">
    <location>
        <begin position="1"/>
        <end position="19"/>
    </location>
</feature>
<evidence type="ECO:0000256" key="1">
    <source>
        <dbReference type="SAM" id="Coils"/>
    </source>
</evidence>
<evidence type="ECO:0000313" key="3">
    <source>
        <dbReference type="EMBL" id="KAG1896852.1"/>
    </source>
</evidence>
<feature type="region of interest" description="Disordered" evidence="2">
    <location>
        <begin position="1"/>
        <end position="22"/>
    </location>
</feature>
<dbReference type="RefSeq" id="XP_041222428.1">
    <property type="nucleotide sequence ID" value="XM_041367617.1"/>
</dbReference>
<keyword evidence="1" id="KW-0175">Coiled coil</keyword>
<proteinExistence type="predicted"/>
<organism evidence="3 4">
    <name type="scientific">Suillus fuscotomentosus</name>
    <dbReference type="NCBI Taxonomy" id="1912939"/>
    <lineage>
        <taxon>Eukaryota</taxon>
        <taxon>Fungi</taxon>
        <taxon>Dikarya</taxon>
        <taxon>Basidiomycota</taxon>
        <taxon>Agaricomycotina</taxon>
        <taxon>Agaricomycetes</taxon>
        <taxon>Agaricomycetidae</taxon>
        <taxon>Boletales</taxon>
        <taxon>Suillineae</taxon>
        <taxon>Suillaceae</taxon>
        <taxon>Suillus</taxon>
    </lineage>
</organism>
<comment type="caution">
    <text evidence="3">The sequence shown here is derived from an EMBL/GenBank/DDBJ whole genome shotgun (WGS) entry which is preliminary data.</text>
</comment>
<feature type="region of interest" description="Disordered" evidence="2">
    <location>
        <begin position="154"/>
        <end position="173"/>
    </location>
</feature>
<evidence type="ECO:0000313" key="4">
    <source>
        <dbReference type="Proteomes" id="UP001195769"/>
    </source>
</evidence>
<gene>
    <name evidence="3" type="ORF">F5891DRAFT_1192511</name>
</gene>
<keyword evidence="4" id="KW-1185">Reference proteome</keyword>
<dbReference type="Proteomes" id="UP001195769">
    <property type="component" value="Unassembled WGS sequence"/>
</dbReference>
<name>A0AAD4E033_9AGAM</name>
<dbReference type="AlphaFoldDB" id="A0AAD4E033"/>
<sequence>MSTINAPRHTCPSNATTRPGQIVLDAQVKRRTKAQKNADDLALKKAKEAKEAQTQKGLERLAGMQNEMEQAQEELLTKKTAPIWPKPRARKVTKPVVGNGDNHTGSLMDADEADSHQEAVKNMWDETAGAKKRVMKKGGKPLIRDTISDMQGKISKASSKVEGDNTMTRVSDGKDAPMCHILYSGPMSDNIPTPHPDLRTPYPCLQSSTHPDPCTSAHPHPHIHIQIPLPPYIRPPYLHS</sequence>
<accession>A0AAD4E033</accession>
<reference evidence="3" key="1">
    <citation type="journal article" date="2020" name="New Phytol.">
        <title>Comparative genomics reveals dynamic genome evolution in host specialist ectomycorrhizal fungi.</title>
        <authorList>
            <person name="Lofgren L.A."/>
            <person name="Nguyen N.H."/>
            <person name="Vilgalys R."/>
            <person name="Ruytinx J."/>
            <person name="Liao H.L."/>
            <person name="Branco S."/>
            <person name="Kuo A."/>
            <person name="LaButti K."/>
            <person name="Lipzen A."/>
            <person name="Andreopoulos W."/>
            <person name="Pangilinan J."/>
            <person name="Riley R."/>
            <person name="Hundley H."/>
            <person name="Na H."/>
            <person name="Barry K."/>
            <person name="Grigoriev I.V."/>
            <person name="Stajich J.E."/>
            <person name="Kennedy P.G."/>
        </authorList>
    </citation>
    <scope>NUCLEOTIDE SEQUENCE</scope>
    <source>
        <strain evidence="3">FC203</strain>
    </source>
</reference>
<protein>
    <submittedName>
        <fullName evidence="3">Uncharacterized protein</fullName>
    </submittedName>
</protein>
<evidence type="ECO:0000256" key="2">
    <source>
        <dbReference type="SAM" id="MobiDB-lite"/>
    </source>
</evidence>
<feature type="coiled-coil region" evidence="1">
    <location>
        <begin position="54"/>
        <end position="81"/>
    </location>
</feature>
<dbReference type="EMBL" id="JABBWK010000051">
    <property type="protein sequence ID" value="KAG1896852.1"/>
    <property type="molecule type" value="Genomic_DNA"/>
</dbReference>